<evidence type="ECO:0000313" key="1">
    <source>
        <dbReference type="EMBL" id="KAL3646544.1"/>
    </source>
</evidence>
<gene>
    <name evidence="1" type="ORF">CASFOL_009511</name>
</gene>
<keyword evidence="2" id="KW-1185">Reference proteome</keyword>
<dbReference type="AlphaFoldDB" id="A0ABD3DX99"/>
<dbReference type="Proteomes" id="UP001632038">
    <property type="component" value="Unassembled WGS sequence"/>
</dbReference>
<name>A0ABD3DX99_9LAMI</name>
<protein>
    <recommendedName>
        <fullName evidence="3">Ribosomal protein L16</fullName>
    </recommendedName>
</protein>
<proteinExistence type="predicted"/>
<comment type="caution">
    <text evidence="1">The sequence shown here is derived from an EMBL/GenBank/DDBJ whole genome shotgun (WGS) entry which is preliminary data.</text>
</comment>
<organism evidence="1 2">
    <name type="scientific">Castilleja foliolosa</name>
    <dbReference type="NCBI Taxonomy" id="1961234"/>
    <lineage>
        <taxon>Eukaryota</taxon>
        <taxon>Viridiplantae</taxon>
        <taxon>Streptophyta</taxon>
        <taxon>Embryophyta</taxon>
        <taxon>Tracheophyta</taxon>
        <taxon>Spermatophyta</taxon>
        <taxon>Magnoliopsida</taxon>
        <taxon>eudicotyledons</taxon>
        <taxon>Gunneridae</taxon>
        <taxon>Pentapetalae</taxon>
        <taxon>asterids</taxon>
        <taxon>lamiids</taxon>
        <taxon>Lamiales</taxon>
        <taxon>Orobanchaceae</taxon>
        <taxon>Pedicularideae</taxon>
        <taxon>Castillejinae</taxon>
        <taxon>Castilleja</taxon>
    </lineage>
</organism>
<evidence type="ECO:0008006" key="3">
    <source>
        <dbReference type="Google" id="ProtNLM"/>
    </source>
</evidence>
<dbReference type="EMBL" id="JAVIJP010000012">
    <property type="protein sequence ID" value="KAL3646544.1"/>
    <property type="molecule type" value="Genomic_DNA"/>
</dbReference>
<accession>A0ABD3DX99</accession>
<reference evidence="2" key="1">
    <citation type="journal article" date="2024" name="IScience">
        <title>Strigolactones Initiate the Formation of Haustorium-like Structures in Castilleja.</title>
        <authorList>
            <person name="Buerger M."/>
            <person name="Peterson D."/>
            <person name="Chory J."/>
        </authorList>
    </citation>
    <scope>NUCLEOTIDE SEQUENCE [LARGE SCALE GENOMIC DNA]</scope>
</reference>
<sequence length="61" mass="7134">MPLLRTLVYERLLFKASRNKSNKKKGKRFEPVGWRYYKRTQPDPGYATAPTLAFALEFLLG</sequence>
<evidence type="ECO:0000313" key="2">
    <source>
        <dbReference type="Proteomes" id="UP001632038"/>
    </source>
</evidence>